<feature type="transmembrane region" description="Helical" evidence="1">
    <location>
        <begin position="46"/>
        <end position="64"/>
    </location>
</feature>
<evidence type="ECO:0000256" key="1">
    <source>
        <dbReference type="SAM" id="Phobius"/>
    </source>
</evidence>
<protein>
    <submittedName>
        <fullName evidence="3">Abortive infection protein</fullName>
    </submittedName>
</protein>
<feature type="domain" description="CAAX prenyl protease 2/Lysostaphin resistance protein A-like" evidence="2">
    <location>
        <begin position="146"/>
        <end position="247"/>
    </location>
</feature>
<organism evidence="3 4">
    <name type="scientific">Bacillus anthracis</name>
    <name type="common">anthrax bacterium</name>
    <dbReference type="NCBI Taxonomy" id="1392"/>
    <lineage>
        <taxon>Bacteria</taxon>
        <taxon>Bacillati</taxon>
        <taxon>Bacillota</taxon>
        <taxon>Bacilli</taxon>
        <taxon>Bacillales</taxon>
        <taxon>Bacillaceae</taxon>
        <taxon>Bacillus</taxon>
        <taxon>Bacillus cereus group</taxon>
    </lineage>
</organism>
<feature type="transmembrane region" description="Helical" evidence="1">
    <location>
        <begin position="209"/>
        <end position="230"/>
    </location>
</feature>
<proteinExistence type="predicted"/>
<feature type="transmembrane region" description="Helical" evidence="1">
    <location>
        <begin position="70"/>
        <end position="92"/>
    </location>
</feature>
<keyword evidence="1" id="KW-0812">Transmembrane</keyword>
<keyword evidence="1" id="KW-1133">Transmembrane helix</keyword>
<name>A0A0J1KNP4_BACAN</name>
<evidence type="ECO:0000313" key="4">
    <source>
        <dbReference type="Proteomes" id="UP000035904"/>
    </source>
</evidence>
<feature type="transmembrane region" description="Helical" evidence="1">
    <location>
        <begin position="242"/>
        <end position="262"/>
    </location>
</feature>
<dbReference type="AlphaFoldDB" id="A0A0J1KNP4"/>
<dbReference type="RefSeq" id="WP_047956637.1">
    <property type="nucleotide sequence ID" value="NZ_LDPG01000007.1"/>
</dbReference>
<sequence length="263" mass="30416">MLNSKVKERKEPPENIAEFTRKRIDRFNRYLNSVVLVVDNTHYSKLLIYFLGMFSIYFASQLIPNPFNGAMYFITFGLGLTFPLLTLFLVLFKEKASFYFRKITIKDLKISFIFAIIEILNGLVFIYIFNIYGIELSVSKVTSQLSTPLMLILIPIQILGEQLIIIGTFLVSLKTFNKLIKSRFVLLSLSLTFTGCSFGLLHLTAYDWNVMQCVFLIGVTSIWQIIIYIYTRNIWVSFLTHVLYDVIVFSLTFIGNLNVNLIN</sequence>
<dbReference type="PATRIC" id="fig|1392.242.peg.5631"/>
<reference evidence="3 4" key="1">
    <citation type="submission" date="2015-05" db="EMBL/GenBank/DDBJ databases">
        <title>Whole genome sequence and identification of bacterial endophytes from Costus igneus.</title>
        <authorList>
            <person name="Lee Y.P."/>
            <person name="Gan H.M."/>
            <person name="Eng W."/>
            <person name="Wheatley M.S."/>
            <person name="Caraballo A."/>
            <person name="Polter S."/>
            <person name="Savka M.A."/>
            <person name="Hudson A.O."/>
        </authorList>
    </citation>
    <scope>NUCLEOTIDE SEQUENCE [LARGE SCALE GENOMIC DNA]</scope>
    <source>
        <strain evidence="3 4">RIT375</strain>
    </source>
</reference>
<evidence type="ECO:0000259" key="2">
    <source>
        <dbReference type="Pfam" id="PF02517"/>
    </source>
</evidence>
<keyword evidence="1" id="KW-0472">Membrane</keyword>
<dbReference type="InterPro" id="IPR003675">
    <property type="entry name" value="Rce1/LyrA-like_dom"/>
</dbReference>
<gene>
    <name evidence="3" type="ORF">ABW01_13030</name>
</gene>
<dbReference type="Pfam" id="PF02517">
    <property type="entry name" value="Rce1-like"/>
    <property type="match status" value="1"/>
</dbReference>
<dbReference type="Proteomes" id="UP000035904">
    <property type="component" value="Unassembled WGS sequence"/>
</dbReference>
<feature type="transmembrane region" description="Helical" evidence="1">
    <location>
        <begin position="112"/>
        <end position="132"/>
    </location>
</feature>
<feature type="transmembrane region" description="Helical" evidence="1">
    <location>
        <begin position="152"/>
        <end position="172"/>
    </location>
</feature>
<dbReference type="GO" id="GO:0080120">
    <property type="term" value="P:CAAX-box protein maturation"/>
    <property type="evidence" value="ECO:0007669"/>
    <property type="project" value="UniProtKB-ARBA"/>
</dbReference>
<evidence type="ECO:0000313" key="3">
    <source>
        <dbReference type="EMBL" id="KLV18300.1"/>
    </source>
</evidence>
<comment type="caution">
    <text evidence="3">The sequence shown here is derived from an EMBL/GenBank/DDBJ whole genome shotgun (WGS) entry which is preliminary data.</text>
</comment>
<feature type="transmembrane region" description="Helical" evidence="1">
    <location>
        <begin position="184"/>
        <end position="203"/>
    </location>
</feature>
<dbReference type="GO" id="GO:0004175">
    <property type="term" value="F:endopeptidase activity"/>
    <property type="evidence" value="ECO:0007669"/>
    <property type="project" value="UniProtKB-ARBA"/>
</dbReference>
<accession>A0A0J1KNP4</accession>
<dbReference type="EMBL" id="LDPG01000007">
    <property type="protein sequence ID" value="KLV18300.1"/>
    <property type="molecule type" value="Genomic_DNA"/>
</dbReference>